<protein>
    <submittedName>
        <fullName evidence="8">Mpv17-like protein isoform X1</fullName>
    </submittedName>
</protein>
<dbReference type="Pfam" id="PF04117">
    <property type="entry name" value="Mpv17_PMP22"/>
    <property type="match status" value="1"/>
</dbReference>
<sequence length="194" mass="22955">MSRIVPVAQRFFRKYPFITNSVVYGSLYVGAEYSQQYVSKRWKPLSEEPEPIDYATIGRYAVMGTTIYAPSLYVWYKWLDRTYFGTDKNIIIRKLLLDQFILTPYLLTAFYVGMSLMEGSEDIFLELREKLLPTFIRSCCFWLPVQALNFRLVLPQYRIIYMGICGFIWVNILCWTKREGIKDQSLRTKPNVTR</sequence>
<dbReference type="InterPro" id="IPR007248">
    <property type="entry name" value="Mpv17_PMP22"/>
</dbReference>
<keyword evidence="3 6" id="KW-0812">Transmembrane</keyword>
<reference evidence="8" key="1">
    <citation type="submission" date="2025-08" db="UniProtKB">
        <authorList>
            <consortium name="RefSeq"/>
        </authorList>
    </citation>
    <scope>IDENTIFICATION</scope>
    <source>
        <strain evidence="8">11010-0011.00</strain>
        <tissue evidence="8">Whole body</tissue>
    </source>
</reference>
<evidence type="ECO:0000256" key="6">
    <source>
        <dbReference type="RuleBase" id="RU363053"/>
    </source>
</evidence>
<dbReference type="PANTHER" id="PTHR11266">
    <property type="entry name" value="PEROXISOMAL MEMBRANE PROTEIN 2, PXMP2 MPV17"/>
    <property type="match status" value="1"/>
</dbReference>
<accession>A0A6J2TK24</accession>
<evidence type="ECO:0000313" key="8">
    <source>
        <dbReference type="RefSeq" id="XP_030375362.1"/>
    </source>
</evidence>
<dbReference type="GO" id="GO:0016020">
    <property type="term" value="C:membrane"/>
    <property type="evidence" value="ECO:0007669"/>
    <property type="project" value="UniProtKB-SubCell"/>
</dbReference>
<evidence type="ECO:0000256" key="2">
    <source>
        <dbReference type="ARBA" id="ARBA00006824"/>
    </source>
</evidence>
<dbReference type="OrthoDB" id="430207at2759"/>
<dbReference type="GeneID" id="115624692"/>
<proteinExistence type="inferred from homology"/>
<evidence type="ECO:0000256" key="4">
    <source>
        <dbReference type="ARBA" id="ARBA00022989"/>
    </source>
</evidence>
<evidence type="ECO:0000256" key="1">
    <source>
        <dbReference type="ARBA" id="ARBA00004141"/>
    </source>
</evidence>
<evidence type="ECO:0000313" key="7">
    <source>
        <dbReference type="Proteomes" id="UP000504634"/>
    </source>
</evidence>
<evidence type="ECO:0000256" key="3">
    <source>
        <dbReference type="ARBA" id="ARBA00022692"/>
    </source>
</evidence>
<name>A0A6J2TK24_DROLE</name>
<dbReference type="RefSeq" id="XP_030375362.1">
    <property type="nucleotide sequence ID" value="XM_030519502.1"/>
</dbReference>
<feature type="transmembrane region" description="Helical" evidence="6">
    <location>
        <begin position="96"/>
        <end position="117"/>
    </location>
</feature>
<dbReference type="Proteomes" id="UP000504634">
    <property type="component" value="Unplaced"/>
</dbReference>
<comment type="subcellular location">
    <subcellularLocation>
        <location evidence="1">Membrane</location>
        <topology evidence="1">Multi-pass membrane protein</topology>
    </subcellularLocation>
</comment>
<dbReference type="GO" id="GO:0005739">
    <property type="term" value="C:mitochondrion"/>
    <property type="evidence" value="ECO:0007669"/>
    <property type="project" value="TreeGrafter"/>
</dbReference>
<comment type="similarity">
    <text evidence="2 6">Belongs to the peroxisomal membrane protein PXMP2/4 family.</text>
</comment>
<dbReference type="PANTHER" id="PTHR11266:SF85">
    <property type="entry name" value="MPV17-LIKE PROTEIN"/>
    <property type="match status" value="1"/>
</dbReference>
<gene>
    <name evidence="8" type="primary">LOC115624692</name>
</gene>
<keyword evidence="5 6" id="KW-0472">Membrane</keyword>
<evidence type="ECO:0000256" key="5">
    <source>
        <dbReference type="ARBA" id="ARBA00023136"/>
    </source>
</evidence>
<keyword evidence="7" id="KW-1185">Reference proteome</keyword>
<feature type="transmembrane region" description="Helical" evidence="6">
    <location>
        <begin position="57"/>
        <end position="76"/>
    </location>
</feature>
<organism evidence="7 8">
    <name type="scientific">Drosophila lebanonensis</name>
    <name type="common">Fruit fly</name>
    <name type="synonym">Scaptodrosophila lebanonensis</name>
    <dbReference type="NCBI Taxonomy" id="7225"/>
    <lineage>
        <taxon>Eukaryota</taxon>
        <taxon>Metazoa</taxon>
        <taxon>Ecdysozoa</taxon>
        <taxon>Arthropoda</taxon>
        <taxon>Hexapoda</taxon>
        <taxon>Insecta</taxon>
        <taxon>Pterygota</taxon>
        <taxon>Neoptera</taxon>
        <taxon>Endopterygota</taxon>
        <taxon>Diptera</taxon>
        <taxon>Brachycera</taxon>
        <taxon>Muscomorpha</taxon>
        <taxon>Ephydroidea</taxon>
        <taxon>Drosophilidae</taxon>
        <taxon>Scaptodrosophila</taxon>
    </lineage>
</organism>
<feature type="transmembrane region" description="Helical" evidence="6">
    <location>
        <begin position="159"/>
        <end position="176"/>
    </location>
</feature>
<keyword evidence="4 6" id="KW-1133">Transmembrane helix</keyword>
<dbReference type="AlphaFoldDB" id="A0A6J2TK24"/>